<feature type="transmembrane region" description="Helical" evidence="8">
    <location>
        <begin position="282"/>
        <end position="304"/>
    </location>
</feature>
<keyword evidence="2" id="KW-1003">Cell membrane</keyword>
<feature type="transmembrane region" description="Helical" evidence="8">
    <location>
        <begin position="257"/>
        <end position="276"/>
    </location>
</feature>
<dbReference type="AlphaFoldDB" id="A0A7G5FEG2"/>
<keyword evidence="10" id="KW-1185">Reference proteome</keyword>
<feature type="transmembrane region" description="Helical" evidence="8">
    <location>
        <begin position="316"/>
        <end position="335"/>
    </location>
</feature>
<dbReference type="RefSeq" id="WP_182385810.1">
    <property type="nucleotide sequence ID" value="NZ_CP059833.1"/>
</dbReference>
<dbReference type="Pfam" id="PF09594">
    <property type="entry name" value="GT87"/>
    <property type="match status" value="1"/>
</dbReference>
<dbReference type="Proteomes" id="UP000515570">
    <property type="component" value="Chromosome"/>
</dbReference>
<reference evidence="9 10" key="1">
    <citation type="submission" date="2020-07" db="EMBL/GenBank/DDBJ databases">
        <title>non toxigenic Corynebacterium sp. nov from a clinical source.</title>
        <authorList>
            <person name="Bernier A.-M."/>
            <person name="Bernard K."/>
        </authorList>
    </citation>
    <scope>NUCLEOTIDE SEQUENCE [LARGE SCALE GENOMIC DNA]</scope>
    <source>
        <strain evidence="10">NML 93-0612</strain>
    </source>
</reference>
<dbReference type="InterPro" id="IPR018584">
    <property type="entry name" value="GT87"/>
</dbReference>
<keyword evidence="3" id="KW-0808">Transferase</keyword>
<evidence type="ECO:0000256" key="4">
    <source>
        <dbReference type="ARBA" id="ARBA00022692"/>
    </source>
</evidence>
<feature type="transmembrane region" description="Helical" evidence="8">
    <location>
        <begin position="148"/>
        <end position="169"/>
    </location>
</feature>
<comment type="similarity">
    <text evidence="7">Belongs to the glycosyltransferase 87 family.</text>
</comment>
<evidence type="ECO:0000256" key="2">
    <source>
        <dbReference type="ARBA" id="ARBA00022475"/>
    </source>
</evidence>
<proteinExistence type="inferred from homology"/>
<feature type="transmembrane region" description="Helical" evidence="8">
    <location>
        <begin position="176"/>
        <end position="193"/>
    </location>
</feature>
<evidence type="ECO:0000256" key="7">
    <source>
        <dbReference type="ARBA" id="ARBA00024033"/>
    </source>
</evidence>
<evidence type="ECO:0000256" key="5">
    <source>
        <dbReference type="ARBA" id="ARBA00022989"/>
    </source>
</evidence>
<organism evidence="9 10">
    <name type="scientific">Corynebacterium hindlerae</name>
    <dbReference type="NCBI Taxonomy" id="699041"/>
    <lineage>
        <taxon>Bacteria</taxon>
        <taxon>Bacillati</taxon>
        <taxon>Actinomycetota</taxon>
        <taxon>Actinomycetes</taxon>
        <taxon>Mycobacteriales</taxon>
        <taxon>Corynebacteriaceae</taxon>
        <taxon>Corynebacterium</taxon>
    </lineage>
</organism>
<dbReference type="EMBL" id="CP059833">
    <property type="protein sequence ID" value="QMV85003.1"/>
    <property type="molecule type" value="Genomic_DNA"/>
</dbReference>
<accession>A0A7G5FEG2</accession>
<evidence type="ECO:0000313" key="9">
    <source>
        <dbReference type="EMBL" id="QMV85003.1"/>
    </source>
</evidence>
<keyword evidence="6 8" id="KW-0472">Membrane</keyword>
<gene>
    <name evidence="9" type="ORF">HW450_11820</name>
</gene>
<feature type="transmembrane region" description="Helical" evidence="8">
    <location>
        <begin position="235"/>
        <end position="252"/>
    </location>
</feature>
<evidence type="ECO:0000313" key="10">
    <source>
        <dbReference type="Proteomes" id="UP000515570"/>
    </source>
</evidence>
<dbReference type="GO" id="GO:0005886">
    <property type="term" value="C:plasma membrane"/>
    <property type="evidence" value="ECO:0007669"/>
    <property type="project" value="UniProtKB-SubCell"/>
</dbReference>
<sequence>MPVFVWVAVGAVLAAARFSWQGFRAPIDVEVYVQGGRLLLSGQNLYAADVPVTGTELPFTYPPFAAVVFAVVAWLPMPLVIVLHHAGMVACAWLVVRWLRLSPYWLVLMLLLQPSFGSLTFGQINFFLMTLVLADAYGHRPRWLPRGALTGIAAAIKITPAIFLLWFLLRRDTRGLIGMAGAAGLTTSLAAVLKPHDSWYYFTEALWTPARVGDVAYLQNASLQGVLVRMGGGDLVPVVLAVVLIGAGVVIWRCTDAVWSLVLTAGLGLLLSPISWTHHFTWLIVLIALPQCPSWLRWWGLVAMSAGMLLTSNQGILGAFAVAQYPLIVVVSFVITGAGCGASPQRGTTAPETAGC</sequence>
<feature type="transmembrane region" description="Helical" evidence="8">
    <location>
        <begin position="103"/>
        <end position="128"/>
    </location>
</feature>
<evidence type="ECO:0000256" key="6">
    <source>
        <dbReference type="ARBA" id="ARBA00023136"/>
    </source>
</evidence>
<keyword evidence="4 8" id="KW-0812">Transmembrane</keyword>
<name>A0A7G5FEG2_9CORY</name>
<comment type="subcellular location">
    <subcellularLocation>
        <location evidence="1">Cell membrane</location>
        <topology evidence="1">Multi-pass membrane protein</topology>
    </subcellularLocation>
</comment>
<evidence type="ECO:0000256" key="8">
    <source>
        <dbReference type="SAM" id="Phobius"/>
    </source>
</evidence>
<feature type="transmembrane region" description="Helical" evidence="8">
    <location>
        <begin position="64"/>
        <end position="96"/>
    </location>
</feature>
<keyword evidence="5 8" id="KW-1133">Transmembrane helix</keyword>
<protein>
    <submittedName>
        <fullName evidence="9">DUF2029 domain-containing protein</fullName>
    </submittedName>
</protein>
<dbReference type="GO" id="GO:0016758">
    <property type="term" value="F:hexosyltransferase activity"/>
    <property type="evidence" value="ECO:0007669"/>
    <property type="project" value="InterPro"/>
</dbReference>
<evidence type="ECO:0000256" key="1">
    <source>
        <dbReference type="ARBA" id="ARBA00004651"/>
    </source>
</evidence>
<evidence type="ECO:0000256" key="3">
    <source>
        <dbReference type="ARBA" id="ARBA00022679"/>
    </source>
</evidence>